<evidence type="ECO:0000256" key="5">
    <source>
        <dbReference type="ARBA" id="ARBA00023242"/>
    </source>
</evidence>
<evidence type="ECO:0000256" key="4">
    <source>
        <dbReference type="ARBA" id="ARBA00022737"/>
    </source>
</evidence>
<keyword evidence="2" id="KW-0698">rRNA processing</keyword>
<dbReference type="SMART" id="SM00320">
    <property type="entry name" value="WD40"/>
    <property type="match status" value="2"/>
</dbReference>
<keyword evidence="3 7" id="KW-0853">WD repeat</keyword>
<dbReference type="PANTHER" id="PTHR18359">
    <property type="entry name" value="WD-REPEAT PROTEIN-RELATED"/>
    <property type="match status" value="1"/>
</dbReference>
<organism evidence="9 10">
    <name type="scientific">Aureococcus anophagefferens</name>
    <name type="common">Harmful bloom alga</name>
    <dbReference type="NCBI Taxonomy" id="44056"/>
    <lineage>
        <taxon>Eukaryota</taxon>
        <taxon>Sar</taxon>
        <taxon>Stramenopiles</taxon>
        <taxon>Ochrophyta</taxon>
        <taxon>Pelagophyceae</taxon>
        <taxon>Pelagomonadales</taxon>
        <taxon>Pelagomonadaceae</taxon>
        <taxon>Aureococcus</taxon>
    </lineage>
</organism>
<evidence type="ECO:0000256" key="1">
    <source>
        <dbReference type="ARBA" id="ARBA00004604"/>
    </source>
</evidence>
<evidence type="ECO:0000313" key="10">
    <source>
        <dbReference type="Proteomes" id="UP001363151"/>
    </source>
</evidence>
<proteinExistence type="inferred from homology"/>
<comment type="caution">
    <text evidence="9">The sequence shown here is derived from an EMBL/GenBank/DDBJ whole genome shotgun (WGS) entry which is preliminary data.</text>
</comment>
<evidence type="ECO:0000256" key="3">
    <source>
        <dbReference type="ARBA" id="ARBA00022574"/>
    </source>
</evidence>
<dbReference type="Gene3D" id="2.130.10.10">
    <property type="entry name" value="YVTN repeat-like/Quinoprotein amine dehydrogenase"/>
    <property type="match status" value="1"/>
</dbReference>
<feature type="non-terminal residue" evidence="9">
    <location>
        <position position="357"/>
    </location>
</feature>
<dbReference type="SUPFAM" id="SSF50978">
    <property type="entry name" value="WD40 repeat-like"/>
    <property type="match status" value="1"/>
</dbReference>
<keyword evidence="5" id="KW-0539">Nucleus</keyword>
<dbReference type="InterPro" id="IPR015943">
    <property type="entry name" value="WD40/YVTN_repeat-like_dom_sf"/>
</dbReference>
<evidence type="ECO:0000256" key="2">
    <source>
        <dbReference type="ARBA" id="ARBA00022552"/>
    </source>
</evidence>
<dbReference type="PROSITE" id="PS50082">
    <property type="entry name" value="WD_REPEATS_2"/>
    <property type="match status" value="1"/>
</dbReference>
<dbReference type="InterPro" id="IPR001680">
    <property type="entry name" value="WD40_rpt"/>
</dbReference>
<dbReference type="InterPro" id="IPR045161">
    <property type="entry name" value="Utp18"/>
</dbReference>
<evidence type="ECO:0000256" key="8">
    <source>
        <dbReference type="SAM" id="MobiDB-lite"/>
    </source>
</evidence>
<protein>
    <submittedName>
        <fullName evidence="9">U3 small nucleolar RNA-associated protein</fullName>
    </submittedName>
</protein>
<comment type="similarity">
    <text evidence="6">Belongs to the WD repeat UTP18 family.</text>
</comment>
<dbReference type="Pfam" id="PF00400">
    <property type="entry name" value="WD40"/>
    <property type="match status" value="2"/>
</dbReference>
<accession>A0ABR1G8K8</accession>
<keyword evidence="4" id="KW-0677">Repeat</keyword>
<dbReference type="InterPro" id="IPR019775">
    <property type="entry name" value="WD40_repeat_CS"/>
</dbReference>
<gene>
    <name evidence="9" type="primary">UTP18</name>
    <name evidence="9" type="ORF">SO694_0044104</name>
</gene>
<feature type="region of interest" description="Disordered" evidence="8">
    <location>
        <begin position="1"/>
        <end position="52"/>
    </location>
</feature>
<dbReference type="Proteomes" id="UP001363151">
    <property type="component" value="Unassembled WGS sequence"/>
</dbReference>
<feature type="compositionally biased region" description="Low complexity" evidence="8">
    <location>
        <begin position="41"/>
        <end position="50"/>
    </location>
</feature>
<evidence type="ECO:0000256" key="6">
    <source>
        <dbReference type="ARBA" id="ARBA00025767"/>
    </source>
</evidence>
<dbReference type="EMBL" id="JBBJCI010000072">
    <property type="protein sequence ID" value="KAK7249520.1"/>
    <property type="molecule type" value="Genomic_DNA"/>
</dbReference>
<dbReference type="PROSITE" id="PS00678">
    <property type="entry name" value="WD_REPEATS_1"/>
    <property type="match status" value="1"/>
</dbReference>
<comment type="subcellular location">
    <subcellularLocation>
        <location evidence="1">Nucleus</location>
        <location evidence="1">Nucleolus</location>
    </subcellularLocation>
</comment>
<evidence type="ECO:0000313" key="9">
    <source>
        <dbReference type="EMBL" id="KAK7249520.1"/>
    </source>
</evidence>
<reference evidence="9 10" key="1">
    <citation type="submission" date="2024-03" db="EMBL/GenBank/DDBJ databases">
        <title>Aureococcus anophagefferens CCMP1851 and Kratosvirus quantuckense: Draft genome of a second virus-susceptible host strain in the model system.</title>
        <authorList>
            <person name="Chase E."/>
            <person name="Truchon A.R."/>
            <person name="Schepens W."/>
            <person name="Wilhelm S.W."/>
        </authorList>
    </citation>
    <scope>NUCLEOTIDE SEQUENCE [LARGE SCALE GENOMIC DNA]</scope>
    <source>
        <strain evidence="9 10">CCMP1851</strain>
    </source>
</reference>
<sequence length="357" mass="38139">MADFEDWTAREPRKRPAACDEDALEADVFGAARDGPDDAADAAPAASGAAWHDDDDDVAVDLRSASRLRKLRKTTGDGVLDGGELESRLRERFAQQSGEAWAVDRKPASELADAAAAMEADDGGELRVERVADANVKLPGKASIQCVSFHGKLDLLMAAGFDKTVRFFHVDGRENALASQLHVGDLPVHCGGFLPVARDSSCVAVVAGRRPYFYRYDVQAGVQAEAATKIAGRPRSKDKSLERFAAAPDGELLAFTGHDGGVLLCDAKRGSWLPDELKMNGTARAVAFGPAGSHLLYSSGGDAEVYVWDLRKNRCVEKFGDAGASPTSALCCAPRPGTRDHWLHVASESGVLNAYDR</sequence>
<feature type="repeat" description="WD" evidence="7">
    <location>
        <begin position="285"/>
        <end position="318"/>
    </location>
</feature>
<evidence type="ECO:0000256" key="7">
    <source>
        <dbReference type="PROSITE-ProRule" id="PRU00221"/>
    </source>
</evidence>
<keyword evidence="10" id="KW-1185">Reference proteome</keyword>
<dbReference type="InterPro" id="IPR036322">
    <property type="entry name" value="WD40_repeat_dom_sf"/>
</dbReference>
<dbReference type="PANTHER" id="PTHR18359:SF0">
    <property type="entry name" value="U3 SMALL NUCLEOLAR RNA-ASSOCIATED PROTEIN 18 HOMOLOG"/>
    <property type="match status" value="1"/>
</dbReference>
<name>A0ABR1G8K8_AURAN</name>